<evidence type="ECO:0000313" key="2">
    <source>
        <dbReference type="Proteomes" id="UP000499080"/>
    </source>
</evidence>
<dbReference type="EMBL" id="BGPR01005262">
    <property type="protein sequence ID" value="GBN08439.1"/>
    <property type="molecule type" value="Genomic_DNA"/>
</dbReference>
<organism evidence="1 2">
    <name type="scientific">Araneus ventricosus</name>
    <name type="common">Orbweaver spider</name>
    <name type="synonym">Epeira ventricosa</name>
    <dbReference type="NCBI Taxonomy" id="182803"/>
    <lineage>
        <taxon>Eukaryota</taxon>
        <taxon>Metazoa</taxon>
        <taxon>Ecdysozoa</taxon>
        <taxon>Arthropoda</taxon>
        <taxon>Chelicerata</taxon>
        <taxon>Arachnida</taxon>
        <taxon>Araneae</taxon>
        <taxon>Araneomorphae</taxon>
        <taxon>Entelegynae</taxon>
        <taxon>Araneoidea</taxon>
        <taxon>Araneidae</taxon>
        <taxon>Araneus</taxon>
    </lineage>
</organism>
<sequence length="87" mass="9594">MFRKRCRSSLFPPSELGTISTPHGGDNRKNLFYSAWNLLKLQCQGNSGVFPGVLALGLLLSEDPICGVTECLQDALILHIARVHNTR</sequence>
<name>A0A4Y2L209_ARAVE</name>
<gene>
    <name evidence="1" type="ORF">AVEN_189072_1</name>
</gene>
<dbReference type="AlphaFoldDB" id="A0A4Y2L209"/>
<comment type="caution">
    <text evidence="1">The sequence shown here is derived from an EMBL/GenBank/DDBJ whole genome shotgun (WGS) entry which is preliminary data.</text>
</comment>
<accession>A0A4Y2L209</accession>
<proteinExistence type="predicted"/>
<evidence type="ECO:0000313" key="1">
    <source>
        <dbReference type="EMBL" id="GBN08439.1"/>
    </source>
</evidence>
<keyword evidence="2" id="KW-1185">Reference proteome</keyword>
<dbReference type="Proteomes" id="UP000499080">
    <property type="component" value="Unassembled WGS sequence"/>
</dbReference>
<reference evidence="1 2" key="1">
    <citation type="journal article" date="2019" name="Sci. Rep.">
        <title>Orb-weaving spider Araneus ventricosus genome elucidates the spidroin gene catalogue.</title>
        <authorList>
            <person name="Kono N."/>
            <person name="Nakamura H."/>
            <person name="Ohtoshi R."/>
            <person name="Moran D.A.P."/>
            <person name="Shinohara A."/>
            <person name="Yoshida Y."/>
            <person name="Fujiwara M."/>
            <person name="Mori M."/>
            <person name="Tomita M."/>
            <person name="Arakawa K."/>
        </authorList>
    </citation>
    <scope>NUCLEOTIDE SEQUENCE [LARGE SCALE GENOMIC DNA]</scope>
</reference>
<protein>
    <submittedName>
        <fullName evidence="1">Uncharacterized protein</fullName>
    </submittedName>
</protein>